<sequence length="87" mass="9488">MGMPVTIKGQVTIPKPIRDRLGITPGQSEVEFELQPDGQVVLRRAAASPPIADRFARFLGKPPAGWNGMTTEEIMRLTRGEDWGDAG</sequence>
<dbReference type="SMART" id="SM00966">
    <property type="entry name" value="SpoVT_AbrB"/>
    <property type="match status" value="1"/>
</dbReference>
<dbReference type="Gene3D" id="2.10.260.10">
    <property type="match status" value="1"/>
</dbReference>
<dbReference type="EMBL" id="JAFIRR010000178">
    <property type="protein sequence ID" value="MCO6419203.1"/>
    <property type="molecule type" value="Genomic_DNA"/>
</dbReference>
<reference evidence="3 4" key="1">
    <citation type="submission" date="2021-12" db="EMBL/GenBank/DDBJ databases">
        <title>Siccirubricoccus leaddurans sp. nov., a high concentration Zn2+ tolerance bacterium.</title>
        <authorList>
            <person name="Cao Y."/>
        </authorList>
    </citation>
    <scope>NUCLEOTIDE SEQUENCE [LARGE SCALE GENOMIC DNA]</scope>
    <source>
        <strain evidence="3 4">KC 17139</strain>
    </source>
</reference>
<protein>
    <submittedName>
        <fullName evidence="3">Type II toxin-antitoxin system PrlF family antitoxin</fullName>
    </submittedName>
</protein>
<dbReference type="InterPro" id="IPR007159">
    <property type="entry name" value="SpoVT-AbrB_dom"/>
</dbReference>
<dbReference type="Pfam" id="PF04014">
    <property type="entry name" value="MazE_antitoxin"/>
    <property type="match status" value="1"/>
</dbReference>
<evidence type="ECO:0000259" key="2">
    <source>
        <dbReference type="PROSITE" id="PS51740"/>
    </source>
</evidence>
<evidence type="ECO:0000313" key="3">
    <source>
        <dbReference type="EMBL" id="MCO6419203.1"/>
    </source>
</evidence>
<dbReference type="Proteomes" id="UP001523392">
    <property type="component" value="Unassembled WGS sequence"/>
</dbReference>
<feature type="domain" description="SpoVT-AbrB" evidence="2">
    <location>
        <begin position="1"/>
        <end position="47"/>
    </location>
</feature>
<keyword evidence="4" id="KW-1185">Reference proteome</keyword>
<dbReference type="NCBIfam" id="TIGR01439">
    <property type="entry name" value="lp_hng_hel_AbrB"/>
    <property type="match status" value="1"/>
</dbReference>
<gene>
    <name evidence="3" type="ORF">JYK14_24015</name>
</gene>
<proteinExistence type="predicted"/>
<dbReference type="RefSeq" id="WP_252955824.1">
    <property type="nucleotide sequence ID" value="NZ_JAFIRR010000178.1"/>
</dbReference>
<dbReference type="SUPFAM" id="SSF89447">
    <property type="entry name" value="AbrB/MazE/MraZ-like"/>
    <property type="match status" value="1"/>
</dbReference>
<organism evidence="3 4">
    <name type="scientific">Siccirubricoccus soli</name>
    <dbReference type="NCBI Taxonomy" id="2899147"/>
    <lineage>
        <taxon>Bacteria</taxon>
        <taxon>Pseudomonadati</taxon>
        <taxon>Pseudomonadota</taxon>
        <taxon>Alphaproteobacteria</taxon>
        <taxon>Acetobacterales</taxon>
        <taxon>Roseomonadaceae</taxon>
        <taxon>Siccirubricoccus</taxon>
    </lineage>
</organism>
<dbReference type="InterPro" id="IPR037914">
    <property type="entry name" value="SpoVT-AbrB_sf"/>
</dbReference>
<evidence type="ECO:0000313" key="4">
    <source>
        <dbReference type="Proteomes" id="UP001523392"/>
    </source>
</evidence>
<name>A0ABT1DB88_9PROT</name>
<comment type="caution">
    <text evidence="3">The sequence shown here is derived from an EMBL/GenBank/DDBJ whole genome shotgun (WGS) entry which is preliminary data.</text>
</comment>
<keyword evidence="1" id="KW-0238">DNA-binding</keyword>
<evidence type="ECO:0000256" key="1">
    <source>
        <dbReference type="PROSITE-ProRule" id="PRU01076"/>
    </source>
</evidence>
<dbReference type="PROSITE" id="PS51740">
    <property type="entry name" value="SPOVT_ABRB"/>
    <property type="match status" value="1"/>
</dbReference>
<accession>A0ABT1DB88</accession>